<dbReference type="EMBL" id="GGEC01000137">
    <property type="protein sequence ID" value="MBW80620.1"/>
    <property type="molecule type" value="Transcribed_RNA"/>
</dbReference>
<evidence type="ECO:0000313" key="1">
    <source>
        <dbReference type="EMBL" id="MBW80620.1"/>
    </source>
</evidence>
<proteinExistence type="predicted"/>
<sequence length="99" mass="11404">MTTCKHVNNPACIWEVICCREAAKNYISFVKKLQMTMTGGGIYERGTYRRVSHSLLRMVCCCKEGHEFSTHQLLLQWRKRQLRVPSRVEGTCPGHISFG</sequence>
<accession>A0A2P2IHB5</accession>
<organism evidence="1">
    <name type="scientific">Rhizophora mucronata</name>
    <name type="common">Asiatic mangrove</name>
    <dbReference type="NCBI Taxonomy" id="61149"/>
    <lineage>
        <taxon>Eukaryota</taxon>
        <taxon>Viridiplantae</taxon>
        <taxon>Streptophyta</taxon>
        <taxon>Embryophyta</taxon>
        <taxon>Tracheophyta</taxon>
        <taxon>Spermatophyta</taxon>
        <taxon>Magnoliopsida</taxon>
        <taxon>eudicotyledons</taxon>
        <taxon>Gunneridae</taxon>
        <taxon>Pentapetalae</taxon>
        <taxon>rosids</taxon>
        <taxon>fabids</taxon>
        <taxon>Malpighiales</taxon>
        <taxon>Rhizophoraceae</taxon>
        <taxon>Rhizophora</taxon>
    </lineage>
</organism>
<name>A0A2P2IHB5_RHIMU</name>
<dbReference type="AlphaFoldDB" id="A0A2P2IHB5"/>
<reference evidence="1" key="1">
    <citation type="submission" date="2018-02" db="EMBL/GenBank/DDBJ databases">
        <title>Rhizophora mucronata_Transcriptome.</title>
        <authorList>
            <person name="Meera S.P."/>
            <person name="Sreeshan A."/>
            <person name="Augustine A."/>
        </authorList>
    </citation>
    <scope>NUCLEOTIDE SEQUENCE</scope>
    <source>
        <tissue evidence="1">Leaf</tissue>
    </source>
</reference>
<protein>
    <submittedName>
        <fullName evidence="1">Uncharacterized protein</fullName>
    </submittedName>
</protein>